<organism evidence="1 2">
    <name type="scientific">Myxozyma melibiosi</name>
    <dbReference type="NCBI Taxonomy" id="54550"/>
    <lineage>
        <taxon>Eukaryota</taxon>
        <taxon>Fungi</taxon>
        <taxon>Dikarya</taxon>
        <taxon>Ascomycota</taxon>
        <taxon>Saccharomycotina</taxon>
        <taxon>Lipomycetes</taxon>
        <taxon>Lipomycetales</taxon>
        <taxon>Lipomycetaceae</taxon>
        <taxon>Myxozyma</taxon>
    </lineage>
</organism>
<accession>A0ABR1FBG9</accession>
<name>A0ABR1FBG9_9ASCO</name>
<sequence length="171" mass="19421">MLYSGPARSTSARNLYMSEMGMDSRVRLGKRVRKLSWWLRWIVRTKAAESARSVMLSRRASMRSRRLFSSNSFGGGANGSVEVANSLLWWSYAAAYLYASNCKSRDDFRNSIVVISLLVAYWVMSTRGQNRRLSSLPSARTTSSASARGERSGWFVKSRRARRRGCGQWAR</sequence>
<dbReference type="Proteomes" id="UP001498771">
    <property type="component" value="Unassembled WGS sequence"/>
</dbReference>
<dbReference type="EMBL" id="JBBJBU010000002">
    <property type="protein sequence ID" value="KAK7206473.1"/>
    <property type="molecule type" value="Genomic_DNA"/>
</dbReference>
<evidence type="ECO:0000313" key="1">
    <source>
        <dbReference type="EMBL" id="KAK7206473.1"/>
    </source>
</evidence>
<gene>
    <name evidence="1" type="ORF">BZA70DRAFT_274305</name>
</gene>
<evidence type="ECO:0000313" key="2">
    <source>
        <dbReference type="Proteomes" id="UP001498771"/>
    </source>
</evidence>
<keyword evidence="2" id="KW-1185">Reference proteome</keyword>
<dbReference type="GeneID" id="90037476"/>
<reference evidence="1 2" key="1">
    <citation type="submission" date="2024-03" db="EMBL/GenBank/DDBJ databases">
        <title>Genome-scale model development and genomic sequencing of the oleaginous clade Lipomyces.</title>
        <authorList>
            <consortium name="Lawrence Berkeley National Laboratory"/>
            <person name="Czajka J.J."/>
            <person name="Han Y."/>
            <person name="Kim J."/>
            <person name="Mondo S.J."/>
            <person name="Hofstad B.A."/>
            <person name="Robles A."/>
            <person name="Haridas S."/>
            <person name="Riley R."/>
            <person name="LaButti K."/>
            <person name="Pangilinan J."/>
            <person name="Andreopoulos W."/>
            <person name="Lipzen A."/>
            <person name="Yan J."/>
            <person name="Wang M."/>
            <person name="Ng V."/>
            <person name="Grigoriev I.V."/>
            <person name="Spatafora J.W."/>
            <person name="Magnuson J.K."/>
            <person name="Baker S.E."/>
            <person name="Pomraning K.R."/>
        </authorList>
    </citation>
    <scope>NUCLEOTIDE SEQUENCE [LARGE SCALE GENOMIC DNA]</scope>
    <source>
        <strain evidence="1 2">Phaff 52-87</strain>
    </source>
</reference>
<protein>
    <submittedName>
        <fullName evidence="1">Uncharacterized protein</fullName>
    </submittedName>
</protein>
<proteinExistence type="predicted"/>
<comment type="caution">
    <text evidence="1">The sequence shown here is derived from an EMBL/GenBank/DDBJ whole genome shotgun (WGS) entry which is preliminary data.</text>
</comment>
<dbReference type="RefSeq" id="XP_064769506.1">
    <property type="nucleotide sequence ID" value="XM_064911964.1"/>
</dbReference>